<name>A0A172UXZ6_ECOLX</name>
<proteinExistence type="predicted"/>
<dbReference type="AlphaFoldDB" id="A0A172UXZ6"/>
<geneLocation type="plasmid" evidence="1">
    <name>pDGO100</name>
</geneLocation>
<organism evidence="1">
    <name type="scientific">Escherichia coli</name>
    <dbReference type="NCBI Taxonomy" id="562"/>
    <lineage>
        <taxon>Bacteria</taxon>
        <taxon>Pseudomonadati</taxon>
        <taxon>Pseudomonadota</taxon>
        <taxon>Gammaproteobacteria</taxon>
        <taxon>Enterobacterales</taxon>
        <taxon>Enterobacteriaceae</taxon>
        <taxon>Escherichia</taxon>
    </lineage>
</organism>
<keyword evidence="1" id="KW-0614">Plasmid</keyword>
<accession>A0A172UXZ6</accession>
<reference evidence="1" key="1">
    <citation type="journal article" date="2016" name="Plasmid">
        <title>pDGO100, a type 1 IncC plasmid from 1981 carrying ARI-A and a Tn1696-like transposon in a novel integrating element.</title>
        <authorList>
            <person name="Harmer C.J."/>
            <person name="Partridge S.R."/>
            <person name="Hall R.M."/>
        </authorList>
    </citation>
    <scope>NUCLEOTIDE SEQUENCE</scope>
    <source>
        <strain evidence="1">VA292</strain>
        <plasmid evidence="1">pDGO100</plasmid>
    </source>
</reference>
<dbReference type="EMBL" id="KU997026">
    <property type="protein sequence ID" value="ANE83951.1"/>
    <property type="molecule type" value="Genomic_DNA"/>
</dbReference>
<sequence length="81" mass="9130">MPPTTQRLLLFPFEKYISRPKTPSRKVATEIKSPASPFLKPQNTNSSGSYKSLMLITPKNRQDLLSSLLEVYEFGSIITAQ</sequence>
<protein>
    <submittedName>
        <fullName evidence="1">Orf24</fullName>
    </submittedName>
</protein>
<evidence type="ECO:0000313" key="1">
    <source>
        <dbReference type="EMBL" id="ANE83951.1"/>
    </source>
</evidence>